<keyword evidence="3" id="KW-1185">Reference proteome</keyword>
<organism evidence="2 3">
    <name type="scientific">Ascobolus immersus RN42</name>
    <dbReference type="NCBI Taxonomy" id="1160509"/>
    <lineage>
        <taxon>Eukaryota</taxon>
        <taxon>Fungi</taxon>
        <taxon>Dikarya</taxon>
        <taxon>Ascomycota</taxon>
        <taxon>Pezizomycotina</taxon>
        <taxon>Pezizomycetes</taxon>
        <taxon>Pezizales</taxon>
        <taxon>Ascobolaceae</taxon>
        <taxon>Ascobolus</taxon>
    </lineage>
</organism>
<gene>
    <name evidence="2" type="ORF">BJ508DRAFT_312283</name>
</gene>
<keyword evidence="1" id="KW-0175">Coiled coil</keyword>
<evidence type="ECO:0000313" key="3">
    <source>
        <dbReference type="Proteomes" id="UP000275078"/>
    </source>
</evidence>
<accession>A0A3N4HP60</accession>
<dbReference type="EMBL" id="ML119772">
    <property type="protein sequence ID" value="RPA75067.1"/>
    <property type="molecule type" value="Genomic_DNA"/>
</dbReference>
<evidence type="ECO:0000313" key="2">
    <source>
        <dbReference type="EMBL" id="RPA75067.1"/>
    </source>
</evidence>
<dbReference type="Proteomes" id="UP000275078">
    <property type="component" value="Unassembled WGS sequence"/>
</dbReference>
<proteinExistence type="predicted"/>
<sequence length="208" mass="24091">MSWKSLIKSLPPKSQVEECPESSWLDDPPPFITVTDEDRRIWRELTEASNELKKIVGGVRVLDEALEQDDGNFFRNFEIIKQELANKTKALAIQKKEMKMLKVEVDLQKAELDAERMRLELSWRALESAKRRWTMLQGRRDLERACWELEKVVRQLLEMGWAVGRGKKGPAPMQCEVSSSASGLQRWMSCDELWLFYSNLCGVSSPRS</sequence>
<dbReference type="AlphaFoldDB" id="A0A3N4HP60"/>
<evidence type="ECO:0000256" key="1">
    <source>
        <dbReference type="SAM" id="Coils"/>
    </source>
</evidence>
<name>A0A3N4HP60_ASCIM</name>
<reference evidence="2 3" key="1">
    <citation type="journal article" date="2018" name="Nat. Ecol. Evol.">
        <title>Pezizomycetes genomes reveal the molecular basis of ectomycorrhizal truffle lifestyle.</title>
        <authorList>
            <person name="Murat C."/>
            <person name="Payen T."/>
            <person name="Noel B."/>
            <person name="Kuo A."/>
            <person name="Morin E."/>
            <person name="Chen J."/>
            <person name="Kohler A."/>
            <person name="Krizsan K."/>
            <person name="Balestrini R."/>
            <person name="Da Silva C."/>
            <person name="Montanini B."/>
            <person name="Hainaut M."/>
            <person name="Levati E."/>
            <person name="Barry K.W."/>
            <person name="Belfiori B."/>
            <person name="Cichocki N."/>
            <person name="Clum A."/>
            <person name="Dockter R.B."/>
            <person name="Fauchery L."/>
            <person name="Guy J."/>
            <person name="Iotti M."/>
            <person name="Le Tacon F."/>
            <person name="Lindquist E.A."/>
            <person name="Lipzen A."/>
            <person name="Malagnac F."/>
            <person name="Mello A."/>
            <person name="Molinier V."/>
            <person name="Miyauchi S."/>
            <person name="Poulain J."/>
            <person name="Riccioni C."/>
            <person name="Rubini A."/>
            <person name="Sitrit Y."/>
            <person name="Splivallo R."/>
            <person name="Traeger S."/>
            <person name="Wang M."/>
            <person name="Zifcakova L."/>
            <person name="Wipf D."/>
            <person name="Zambonelli A."/>
            <person name="Paolocci F."/>
            <person name="Nowrousian M."/>
            <person name="Ottonello S."/>
            <person name="Baldrian P."/>
            <person name="Spatafora J.W."/>
            <person name="Henrissat B."/>
            <person name="Nagy L.G."/>
            <person name="Aury J.M."/>
            <person name="Wincker P."/>
            <person name="Grigoriev I.V."/>
            <person name="Bonfante P."/>
            <person name="Martin F.M."/>
        </authorList>
    </citation>
    <scope>NUCLEOTIDE SEQUENCE [LARGE SCALE GENOMIC DNA]</scope>
    <source>
        <strain evidence="2 3">RN42</strain>
    </source>
</reference>
<feature type="coiled-coil region" evidence="1">
    <location>
        <begin position="91"/>
        <end position="120"/>
    </location>
</feature>
<protein>
    <submittedName>
        <fullName evidence="2">Uncharacterized protein</fullName>
    </submittedName>
</protein>